<dbReference type="Proteomes" id="UP000783686">
    <property type="component" value="Unassembled WGS sequence"/>
</dbReference>
<dbReference type="EMBL" id="CAJFCW020000004">
    <property type="protein sequence ID" value="CAG9110326.1"/>
    <property type="molecule type" value="Genomic_DNA"/>
</dbReference>
<name>A0A811KRY4_9BILA</name>
<accession>A0A811KRY4</accession>
<keyword evidence="2" id="KW-1185">Reference proteome</keyword>
<dbReference type="EMBL" id="CAJFDH010000004">
    <property type="protein sequence ID" value="CAD5218398.1"/>
    <property type="molecule type" value="Genomic_DNA"/>
</dbReference>
<evidence type="ECO:0000313" key="1">
    <source>
        <dbReference type="EMBL" id="CAD5218398.1"/>
    </source>
</evidence>
<dbReference type="Proteomes" id="UP000614601">
    <property type="component" value="Unassembled WGS sequence"/>
</dbReference>
<reference evidence="1" key="1">
    <citation type="submission" date="2020-09" db="EMBL/GenBank/DDBJ databases">
        <authorList>
            <person name="Kikuchi T."/>
        </authorList>
    </citation>
    <scope>NUCLEOTIDE SEQUENCE</scope>
    <source>
        <strain evidence="1">SH1</strain>
    </source>
</reference>
<organism evidence="1 2">
    <name type="scientific">Bursaphelenchus okinawaensis</name>
    <dbReference type="NCBI Taxonomy" id="465554"/>
    <lineage>
        <taxon>Eukaryota</taxon>
        <taxon>Metazoa</taxon>
        <taxon>Ecdysozoa</taxon>
        <taxon>Nematoda</taxon>
        <taxon>Chromadorea</taxon>
        <taxon>Rhabditida</taxon>
        <taxon>Tylenchina</taxon>
        <taxon>Tylenchomorpha</taxon>
        <taxon>Aphelenchoidea</taxon>
        <taxon>Aphelenchoididae</taxon>
        <taxon>Bursaphelenchus</taxon>
    </lineage>
</organism>
<evidence type="ECO:0000313" key="2">
    <source>
        <dbReference type="Proteomes" id="UP000614601"/>
    </source>
</evidence>
<proteinExistence type="predicted"/>
<gene>
    <name evidence="1" type="ORF">BOKJ2_LOCUS7608</name>
</gene>
<sequence length="111" mass="13317">MTLSWNNDGCSLKMSPRWITLISLELVEVQTDRRRRWFNCRQIFSKFLLKLDDLFEEQHICDDLKVHVCSTSELQGFIRLESRINPCRKQMAKRWIILISFEDSEVKNLKP</sequence>
<protein>
    <submittedName>
        <fullName evidence="1">Uncharacterized protein</fullName>
    </submittedName>
</protein>
<dbReference type="AlphaFoldDB" id="A0A811KRY4"/>
<comment type="caution">
    <text evidence="1">The sequence shown here is derived from an EMBL/GenBank/DDBJ whole genome shotgun (WGS) entry which is preliminary data.</text>
</comment>